<reference evidence="1" key="1">
    <citation type="submission" date="2021-02" db="EMBL/GenBank/DDBJ databases">
        <authorList>
            <consortium name="DOE Joint Genome Institute"/>
            <person name="Ahrendt S."/>
            <person name="Looney B.P."/>
            <person name="Miyauchi S."/>
            <person name="Morin E."/>
            <person name="Drula E."/>
            <person name="Courty P.E."/>
            <person name="Chicoki N."/>
            <person name="Fauchery L."/>
            <person name="Kohler A."/>
            <person name="Kuo A."/>
            <person name="Labutti K."/>
            <person name="Pangilinan J."/>
            <person name="Lipzen A."/>
            <person name="Riley R."/>
            <person name="Andreopoulos W."/>
            <person name="He G."/>
            <person name="Johnson J."/>
            <person name="Barry K.W."/>
            <person name="Grigoriev I.V."/>
            <person name="Nagy L."/>
            <person name="Hibbett D."/>
            <person name="Henrissat B."/>
            <person name="Matheny P.B."/>
            <person name="Labbe J."/>
            <person name="Martin F."/>
        </authorList>
    </citation>
    <scope>NUCLEOTIDE SEQUENCE</scope>
    <source>
        <strain evidence="1">FP105234-sp</strain>
    </source>
</reference>
<comment type="caution">
    <text evidence="1">The sequence shown here is derived from an EMBL/GenBank/DDBJ whole genome shotgun (WGS) entry which is preliminary data.</text>
</comment>
<protein>
    <submittedName>
        <fullName evidence="1">Uncharacterized protein</fullName>
    </submittedName>
</protein>
<dbReference type="EMBL" id="MU275931">
    <property type="protein sequence ID" value="KAI0046217.1"/>
    <property type="molecule type" value="Genomic_DNA"/>
</dbReference>
<keyword evidence="2" id="KW-1185">Reference proteome</keyword>
<sequence>MRPNYQNGKEKGLEIGVAARVRLASYPSDPHAIRTLSPSFPLAFPSPSHPKLPLNFHPPKPRSSCRLKPNRAPCPCQSSPRSRRLHSRLPHSTPHLRRLPTSHPSCLLKPSLSPQYRWPRPPLSSMGVPRCSHHRRRYPRSTRMHRMTSMRMSTHSSSKRSKAKTGYLS</sequence>
<evidence type="ECO:0000313" key="2">
    <source>
        <dbReference type="Proteomes" id="UP000814033"/>
    </source>
</evidence>
<name>A0ACB8RQP3_9AGAM</name>
<organism evidence="1 2">
    <name type="scientific">Auriscalpium vulgare</name>
    <dbReference type="NCBI Taxonomy" id="40419"/>
    <lineage>
        <taxon>Eukaryota</taxon>
        <taxon>Fungi</taxon>
        <taxon>Dikarya</taxon>
        <taxon>Basidiomycota</taxon>
        <taxon>Agaricomycotina</taxon>
        <taxon>Agaricomycetes</taxon>
        <taxon>Russulales</taxon>
        <taxon>Auriscalpiaceae</taxon>
        <taxon>Auriscalpium</taxon>
    </lineage>
</organism>
<proteinExistence type="predicted"/>
<dbReference type="Proteomes" id="UP000814033">
    <property type="component" value="Unassembled WGS sequence"/>
</dbReference>
<accession>A0ACB8RQP3</accession>
<gene>
    <name evidence="1" type="ORF">FA95DRAFT_1410110</name>
</gene>
<evidence type="ECO:0000313" key="1">
    <source>
        <dbReference type="EMBL" id="KAI0046217.1"/>
    </source>
</evidence>
<reference evidence="1" key="2">
    <citation type="journal article" date="2022" name="New Phytol.">
        <title>Evolutionary transition to the ectomycorrhizal habit in the genomes of a hyperdiverse lineage of mushroom-forming fungi.</title>
        <authorList>
            <person name="Looney B."/>
            <person name="Miyauchi S."/>
            <person name="Morin E."/>
            <person name="Drula E."/>
            <person name="Courty P.E."/>
            <person name="Kohler A."/>
            <person name="Kuo A."/>
            <person name="LaButti K."/>
            <person name="Pangilinan J."/>
            <person name="Lipzen A."/>
            <person name="Riley R."/>
            <person name="Andreopoulos W."/>
            <person name="He G."/>
            <person name="Johnson J."/>
            <person name="Nolan M."/>
            <person name="Tritt A."/>
            <person name="Barry K.W."/>
            <person name="Grigoriev I.V."/>
            <person name="Nagy L.G."/>
            <person name="Hibbett D."/>
            <person name="Henrissat B."/>
            <person name="Matheny P.B."/>
            <person name="Labbe J."/>
            <person name="Martin F.M."/>
        </authorList>
    </citation>
    <scope>NUCLEOTIDE SEQUENCE</scope>
    <source>
        <strain evidence="1">FP105234-sp</strain>
    </source>
</reference>